<dbReference type="PANTHER" id="PTHR42765:SF1">
    <property type="entry name" value="ISOLEUCINE--TRNA LIGASE, MITOCHONDRIAL"/>
    <property type="match status" value="1"/>
</dbReference>
<keyword evidence="5 9" id="KW-0067">ATP-binding</keyword>
<evidence type="ECO:0000256" key="2">
    <source>
        <dbReference type="ARBA" id="ARBA00013165"/>
    </source>
</evidence>
<evidence type="ECO:0000256" key="1">
    <source>
        <dbReference type="ARBA" id="ARBA00005594"/>
    </source>
</evidence>
<dbReference type="GO" id="GO:0005524">
    <property type="term" value="F:ATP binding"/>
    <property type="evidence" value="ECO:0007669"/>
    <property type="project" value="UniProtKB-KW"/>
</dbReference>
<evidence type="ECO:0000256" key="9">
    <source>
        <dbReference type="RuleBase" id="RU363035"/>
    </source>
</evidence>
<dbReference type="InterPro" id="IPR014729">
    <property type="entry name" value="Rossmann-like_a/b/a_fold"/>
</dbReference>
<proteinExistence type="inferred from homology"/>
<dbReference type="STRING" id="6185.A0A094ZV72"/>
<dbReference type="InterPro" id="IPR002300">
    <property type="entry name" value="aa-tRNA-synth_Ia"/>
</dbReference>
<dbReference type="Gene3D" id="3.90.740.10">
    <property type="entry name" value="Valyl/Leucyl/Isoleucyl-tRNA synthetase, editing domain"/>
    <property type="match status" value="1"/>
</dbReference>
<organism evidence="11">
    <name type="scientific">Schistosoma haematobium</name>
    <name type="common">Blood fluke</name>
    <dbReference type="NCBI Taxonomy" id="6185"/>
    <lineage>
        <taxon>Eukaryota</taxon>
        <taxon>Metazoa</taxon>
        <taxon>Spiralia</taxon>
        <taxon>Lophotrochozoa</taxon>
        <taxon>Platyhelminthes</taxon>
        <taxon>Trematoda</taxon>
        <taxon>Digenea</taxon>
        <taxon>Strigeidida</taxon>
        <taxon>Schistosomatoidea</taxon>
        <taxon>Schistosomatidae</taxon>
        <taxon>Schistosoma</taxon>
    </lineage>
</organism>
<evidence type="ECO:0000256" key="4">
    <source>
        <dbReference type="ARBA" id="ARBA00022741"/>
    </source>
</evidence>
<accession>A0A094ZV72</accession>
<protein>
    <recommendedName>
        <fullName evidence="2">isoleucine--tRNA ligase</fullName>
        <ecNumber evidence="2">6.1.1.5</ecNumber>
    </recommendedName>
    <alternativeName>
        <fullName evidence="8">Isoleucyl-tRNA synthetase</fullName>
    </alternativeName>
</protein>
<dbReference type="InterPro" id="IPR002301">
    <property type="entry name" value="Ile-tRNA-ligase"/>
</dbReference>
<evidence type="ECO:0000256" key="8">
    <source>
        <dbReference type="ARBA" id="ARBA00032665"/>
    </source>
</evidence>
<dbReference type="Gene3D" id="1.10.730.10">
    <property type="entry name" value="Isoleucyl-tRNA Synthetase, Domain 1"/>
    <property type="match status" value="1"/>
</dbReference>
<dbReference type="InterPro" id="IPR001412">
    <property type="entry name" value="aa-tRNA-synth_I_CS"/>
</dbReference>
<dbReference type="PROSITE" id="PS00178">
    <property type="entry name" value="AA_TRNA_LIGASE_I"/>
    <property type="match status" value="1"/>
</dbReference>
<sequence length="712" mass="80875">MVVHRFMYQNAIKFRKLRAVLNPDSSTSTKWNQFYNHQLKNAAQHKFILHDGPPYANGELHAGHALNKVLKDVLLRLKLLSGHSVEYIPGWDCHGLPIELKAVENLNISSPEETRMGFIFRGSLPVYWSTCTKSAIAESELEYNLEHKSCSVYLKVILTKYNNRLRKYVSKDSNLYAVIWTTNPWTIFSNEAIAYDLNATYVLLRCQASREVYLVSKNFSDHLISLLPGAGLHKVDELIGNDLHGCFYYHPTRVSCEVPFLPSSHVCESVGTGLVHIAPCHGKEDFELAKKYDLPLNLFVDESGCFTQEIGSGLAGLSVLDEGNASVMKLLEPITIHKEVISHSYPYDWRTQKPVVIRLSNQWFVDTEKISHFALEEYKKVNVIPASHKHSMLPFISQRPNWCISRQRAWGVPIPVLFRRSDNSPIVDYDLIDHISSRVASEGSDFWFTETCDRLIPEIFWKKWSLASHDVYKSTEVFDVWFDSGLSWLCVINSSNYSRLPCSNLVADTYLEGHDQFRGWFSASLLLSIALTGRAPFKNLVIHGFAADSCGRKMSKSLGNGITPKEIISSQNGCVDIMRRWACFSGLDPICHLGSKEINQNAASYKSLRNSLRFMTGNLYDFCPVTQLNYNEKSNYSLSKLTLDMANNVSENNCNSFCLTALDKAVLYSLSTIISNSLNTYYPQFRYNTILAEIDQFLSYLSSVYITSVKDR</sequence>
<evidence type="ECO:0000256" key="6">
    <source>
        <dbReference type="ARBA" id="ARBA00022917"/>
    </source>
</evidence>
<dbReference type="InterPro" id="IPR009080">
    <property type="entry name" value="tRNAsynth_Ia_anticodon-bd"/>
</dbReference>
<dbReference type="PRINTS" id="PR00984">
    <property type="entry name" value="TRNASYNTHILE"/>
</dbReference>
<dbReference type="Gene3D" id="3.40.50.620">
    <property type="entry name" value="HUPs"/>
    <property type="match status" value="2"/>
</dbReference>
<feature type="domain" description="Aminoacyl-tRNA synthetase class Ia" evidence="10">
    <location>
        <begin position="117"/>
        <end position="584"/>
    </location>
</feature>
<dbReference type="EC" id="6.1.1.5" evidence="2"/>
<keyword evidence="4 9" id="KW-0547">Nucleotide-binding</keyword>
<dbReference type="GO" id="GO:0032543">
    <property type="term" value="P:mitochondrial translation"/>
    <property type="evidence" value="ECO:0007669"/>
    <property type="project" value="TreeGrafter"/>
</dbReference>
<comment type="similarity">
    <text evidence="1 9">Belongs to the class-I aminoacyl-tRNA synthetase family.</text>
</comment>
<dbReference type="SUPFAM" id="SSF50677">
    <property type="entry name" value="ValRS/IleRS/LeuRS editing domain"/>
    <property type="match status" value="1"/>
</dbReference>
<keyword evidence="6 9" id="KW-0648">Protein biosynthesis</keyword>
<dbReference type="EMBL" id="KL250839">
    <property type="protein sequence ID" value="KGB37049.1"/>
    <property type="molecule type" value="Genomic_DNA"/>
</dbReference>
<gene>
    <name evidence="11" type="ORF">MS3_05363</name>
</gene>
<dbReference type="SUPFAM" id="SSF47323">
    <property type="entry name" value="Anticodon-binding domain of a subclass of class I aminoacyl-tRNA synthetases"/>
    <property type="match status" value="1"/>
</dbReference>
<dbReference type="PANTHER" id="PTHR42765">
    <property type="entry name" value="SOLEUCYL-TRNA SYNTHETASE"/>
    <property type="match status" value="1"/>
</dbReference>
<dbReference type="GO" id="GO:0005739">
    <property type="term" value="C:mitochondrion"/>
    <property type="evidence" value="ECO:0007669"/>
    <property type="project" value="TreeGrafter"/>
</dbReference>
<keyword evidence="3 9" id="KW-0436">Ligase</keyword>
<dbReference type="InterPro" id="IPR050081">
    <property type="entry name" value="Ile-tRNA_ligase"/>
</dbReference>
<dbReference type="Pfam" id="PF00133">
    <property type="entry name" value="tRNA-synt_1"/>
    <property type="match status" value="2"/>
</dbReference>
<dbReference type="SUPFAM" id="SSF52374">
    <property type="entry name" value="Nucleotidylyl transferase"/>
    <property type="match status" value="1"/>
</dbReference>
<evidence type="ECO:0000256" key="3">
    <source>
        <dbReference type="ARBA" id="ARBA00022598"/>
    </source>
</evidence>
<keyword evidence="7 9" id="KW-0030">Aminoacyl-tRNA synthetase</keyword>
<evidence type="ECO:0000256" key="5">
    <source>
        <dbReference type="ARBA" id="ARBA00022840"/>
    </source>
</evidence>
<evidence type="ECO:0000256" key="7">
    <source>
        <dbReference type="ARBA" id="ARBA00023146"/>
    </source>
</evidence>
<dbReference type="GO" id="GO:0002161">
    <property type="term" value="F:aminoacyl-tRNA deacylase activity"/>
    <property type="evidence" value="ECO:0007669"/>
    <property type="project" value="InterPro"/>
</dbReference>
<dbReference type="GO" id="GO:0004822">
    <property type="term" value="F:isoleucine-tRNA ligase activity"/>
    <property type="evidence" value="ECO:0007669"/>
    <property type="project" value="UniProtKB-EC"/>
</dbReference>
<reference evidence="11" key="1">
    <citation type="journal article" date="2012" name="Nat. Genet.">
        <title>Whole-genome sequence of Schistosoma haematobium.</title>
        <authorList>
            <person name="Young N.D."/>
            <person name="Jex A.R."/>
            <person name="Li B."/>
            <person name="Liu S."/>
            <person name="Yang L."/>
            <person name="Xiong Z."/>
            <person name="Li Y."/>
            <person name="Cantacessi C."/>
            <person name="Hall R.S."/>
            <person name="Xu X."/>
            <person name="Chen F."/>
            <person name="Wu X."/>
            <person name="Zerlotini A."/>
            <person name="Oliveira G."/>
            <person name="Hofmann A."/>
            <person name="Zhang G."/>
            <person name="Fang X."/>
            <person name="Kang Y."/>
            <person name="Campbell B.E."/>
            <person name="Loukas A."/>
            <person name="Ranganathan S."/>
            <person name="Rollinson D."/>
            <person name="Rinaldi G."/>
            <person name="Brindley P.J."/>
            <person name="Yang H."/>
            <person name="Wang J."/>
            <person name="Wang J."/>
            <person name="Gasser R.B."/>
        </authorList>
    </citation>
    <scope>NUCLEOTIDE SEQUENCE [LARGE SCALE GENOMIC DNA]</scope>
</reference>
<dbReference type="AlphaFoldDB" id="A0A094ZV72"/>
<evidence type="ECO:0000259" key="10">
    <source>
        <dbReference type="Pfam" id="PF00133"/>
    </source>
</evidence>
<evidence type="ECO:0000313" key="11">
    <source>
        <dbReference type="EMBL" id="KGB37049.1"/>
    </source>
</evidence>
<dbReference type="Gene3D" id="1.10.10.830">
    <property type="entry name" value="Ile-tRNA synthetase CP2 domain-like"/>
    <property type="match status" value="1"/>
</dbReference>
<feature type="domain" description="Aminoacyl-tRNA synthetase class Ia" evidence="10">
    <location>
        <begin position="32"/>
        <end position="110"/>
    </location>
</feature>
<name>A0A094ZV72_SCHHA</name>
<dbReference type="GO" id="GO:0006428">
    <property type="term" value="P:isoleucyl-tRNA aminoacylation"/>
    <property type="evidence" value="ECO:0007669"/>
    <property type="project" value="InterPro"/>
</dbReference>
<dbReference type="InterPro" id="IPR009008">
    <property type="entry name" value="Val/Leu/Ile-tRNA-synth_edit"/>
</dbReference>